<sequence>MSNNFQRLSVALLTIFSTQVISSEIDSGNHAKNIICSGKSHAISHIQGNSESSPFVGKTVQVEAVVTADFQETLEGFYLQSSSAKQDADPETSEGIFVYTADTPVTIALGNLIRFSATVEEHEGLTRLAAPSKITVCEHSVPLPAPVKLRLPFTEEPEHLEGMRVSINDMTVNDVYHLGRFGTITLANGRRFIPTQVATPGDAARAQAARNNLNKILLDDGSDKQNPEFIPYPATGLSAQTPLRVGDKLSLESGVMHYASNNYRIHPVSQAKVVKANPRPEMPELTSQGNLKVASFNVLNYFTTMDKRGADNEKEFARQQAKTIAALAALDADIIGLMEVENNGFTQQGALANLVAALNKTNSAKDWQFVKPTVKQIGTDSIMVAIIYRESVVNPVNAAAILDSTNSSKDANGRPLYLDTKNRPTLAQKFLHIESGEHFVVSVSHLKSKGSNCNDLGDPNMQDGQGNCNLTRTRAAKAIAHWLNTEFKEEAIISIGDLNAYAKEDPLMALSEGGFIELFHHLQKEKAYSYVFAGQSGQLDHALANEAMLNKVLDVTEWHINTDEPIILDYNMEHKTEAQLEHYYSADPYRSSDHDPVVIALQMGGKE</sequence>
<evidence type="ECO:0000313" key="2">
    <source>
        <dbReference type="Proteomes" id="UP001333710"/>
    </source>
</evidence>
<dbReference type="PANTHER" id="PTHR42834:SF1">
    <property type="entry name" value="ENDONUCLEASE_EXONUCLEASE_PHOSPHATASE FAMILY PROTEIN (AFU_ORTHOLOGUE AFUA_3G09210)"/>
    <property type="match status" value="1"/>
</dbReference>
<dbReference type="KEGG" id="pmaw:MACH26_15610"/>
<evidence type="ECO:0008006" key="3">
    <source>
        <dbReference type="Google" id="ProtNLM"/>
    </source>
</evidence>
<dbReference type="RefSeq" id="WP_338292074.1">
    <property type="nucleotide sequence ID" value="NZ_AP027272.1"/>
</dbReference>
<organism evidence="1 2">
    <name type="scientific">Planctobacterium marinum</name>
    <dbReference type="NCBI Taxonomy" id="1631968"/>
    <lineage>
        <taxon>Bacteria</taxon>
        <taxon>Pseudomonadati</taxon>
        <taxon>Pseudomonadota</taxon>
        <taxon>Gammaproteobacteria</taxon>
        <taxon>Alteromonadales</taxon>
        <taxon>Alteromonadaceae</taxon>
        <taxon>Planctobacterium</taxon>
    </lineage>
</organism>
<dbReference type="Gene3D" id="3.60.10.10">
    <property type="entry name" value="Endonuclease/exonuclease/phosphatase"/>
    <property type="match status" value="1"/>
</dbReference>
<name>A0AA48HWT8_9ALTE</name>
<gene>
    <name evidence="1" type="ORF">MACH26_15610</name>
</gene>
<dbReference type="EMBL" id="AP027272">
    <property type="protein sequence ID" value="BDX06040.1"/>
    <property type="molecule type" value="Genomic_DNA"/>
</dbReference>
<protein>
    <recommendedName>
        <fullName evidence="3">Endonuclease/exonuclease/phosphatase domain-containing protein</fullName>
    </recommendedName>
</protein>
<dbReference type="InterPro" id="IPR047971">
    <property type="entry name" value="ExeM-like"/>
</dbReference>
<dbReference type="SUPFAM" id="SSF56219">
    <property type="entry name" value="DNase I-like"/>
    <property type="match status" value="1"/>
</dbReference>
<dbReference type="CDD" id="cd10283">
    <property type="entry name" value="MnuA_DNase1-like"/>
    <property type="match status" value="1"/>
</dbReference>
<dbReference type="AlphaFoldDB" id="A0AA48HWT8"/>
<evidence type="ECO:0000313" key="1">
    <source>
        <dbReference type="EMBL" id="BDX06040.1"/>
    </source>
</evidence>
<dbReference type="InterPro" id="IPR036691">
    <property type="entry name" value="Endo/exonu/phosph_ase_sf"/>
</dbReference>
<keyword evidence="2" id="KW-1185">Reference proteome</keyword>
<reference evidence="1" key="1">
    <citation type="submission" date="2023-01" db="EMBL/GenBank/DDBJ databases">
        <title>Complete genome sequence of Planctobacterium marinum strain Dej080120_11.</title>
        <authorList>
            <person name="Ueki S."/>
            <person name="Maruyama F."/>
        </authorList>
    </citation>
    <scope>NUCLEOTIDE SEQUENCE</scope>
    <source>
        <strain evidence="1">Dej080120_11</strain>
    </source>
</reference>
<accession>A0AA48HWT8</accession>
<proteinExistence type="predicted"/>
<dbReference type="Proteomes" id="UP001333710">
    <property type="component" value="Chromosome"/>
</dbReference>
<dbReference type="NCBIfam" id="NF033681">
    <property type="entry name" value="ExeM_NucH_DNase"/>
    <property type="match status" value="1"/>
</dbReference>
<dbReference type="PANTHER" id="PTHR42834">
    <property type="entry name" value="ENDONUCLEASE/EXONUCLEASE/PHOSPHATASE FAMILY PROTEIN (AFU_ORTHOLOGUE AFUA_3G09210)"/>
    <property type="match status" value="1"/>
</dbReference>
<dbReference type="CDD" id="cd04486">
    <property type="entry name" value="YhcR_OBF_like"/>
    <property type="match status" value="1"/>
</dbReference>